<evidence type="ECO:0000256" key="9">
    <source>
        <dbReference type="ARBA" id="ARBA00023136"/>
    </source>
</evidence>
<dbReference type="Pfam" id="PF01241">
    <property type="entry name" value="PSI_PSAK"/>
    <property type="match status" value="1"/>
</dbReference>
<dbReference type="AlphaFoldDB" id="A0A383WA78"/>
<dbReference type="Gene3D" id="1.10.286.40">
    <property type="entry name" value="Chlorophyll a-b binding protein like"/>
    <property type="match status" value="1"/>
</dbReference>
<keyword evidence="7" id="KW-0812">Transmembrane</keyword>
<dbReference type="GO" id="GO:0009522">
    <property type="term" value="C:photosystem I"/>
    <property type="evidence" value="ECO:0007669"/>
    <property type="project" value="UniProtKB-KW"/>
</dbReference>
<gene>
    <name evidence="10" type="ORF">BQ4739_LOCUS14390</name>
</gene>
<evidence type="ECO:0000256" key="7">
    <source>
        <dbReference type="ARBA" id="ARBA00022692"/>
    </source>
</evidence>
<name>A0A383WA78_TETOB</name>
<dbReference type="InterPro" id="IPR016370">
    <property type="entry name" value="PSI_PsaG/PsaK_pln"/>
</dbReference>
<keyword evidence="9" id="KW-0472">Membrane</keyword>
<keyword evidence="5" id="KW-0602">Photosynthesis</keyword>
<keyword evidence="4" id="KW-0150">Chloroplast</keyword>
<keyword evidence="11" id="KW-1185">Reference proteome</keyword>
<evidence type="ECO:0000256" key="4">
    <source>
        <dbReference type="ARBA" id="ARBA00022528"/>
    </source>
</evidence>
<dbReference type="STRING" id="3088.A0A383WA78"/>
<dbReference type="InterPro" id="IPR023618">
    <property type="entry name" value="PSI_PsaG/PsaK_dom"/>
</dbReference>
<dbReference type="GO" id="GO:0009507">
    <property type="term" value="C:chloroplast"/>
    <property type="evidence" value="ECO:0007669"/>
    <property type="project" value="UniProtKB-SubCell"/>
</dbReference>
<evidence type="ECO:0000256" key="5">
    <source>
        <dbReference type="ARBA" id="ARBA00022531"/>
    </source>
</evidence>
<dbReference type="NCBIfam" id="TIGR03050">
    <property type="entry name" value="PS_I_psaK_plant"/>
    <property type="match status" value="1"/>
</dbReference>
<dbReference type="InterPro" id="IPR017493">
    <property type="entry name" value="PSI_PsaK_pln"/>
</dbReference>
<evidence type="ECO:0000256" key="1">
    <source>
        <dbReference type="ARBA" id="ARBA00004141"/>
    </source>
</evidence>
<accession>A0A383WA78</accession>
<sequence length="119" mass="11906">MAAALAKKQTLSLTRAAQPAKVSRSRLVCRADGGFIGSSTNLIMVASTTAFLAAGKFGLAPTVKRGTDAACKLQDRTNAAGLISNDPSGFTAVDTLAFGALGHMAGVGIVLGLRATGGL</sequence>
<dbReference type="InterPro" id="IPR000549">
    <property type="entry name" value="PSI_PsaG/PsaK"/>
</dbReference>
<evidence type="ECO:0000256" key="3">
    <source>
        <dbReference type="ARBA" id="ARBA00006458"/>
    </source>
</evidence>
<evidence type="ECO:0000313" key="11">
    <source>
        <dbReference type="Proteomes" id="UP000256970"/>
    </source>
</evidence>
<dbReference type="EMBL" id="FNXT01001206">
    <property type="protein sequence ID" value="SZX74143.1"/>
    <property type="molecule type" value="Genomic_DNA"/>
</dbReference>
<protein>
    <submittedName>
        <fullName evidence="10">Uncharacterized protein</fullName>
    </submittedName>
</protein>
<organism evidence="10 11">
    <name type="scientific">Tetradesmus obliquus</name>
    <name type="common">Green alga</name>
    <name type="synonym">Acutodesmus obliquus</name>
    <dbReference type="NCBI Taxonomy" id="3088"/>
    <lineage>
        <taxon>Eukaryota</taxon>
        <taxon>Viridiplantae</taxon>
        <taxon>Chlorophyta</taxon>
        <taxon>core chlorophytes</taxon>
        <taxon>Chlorophyceae</taxon>
        <taxon>CS clade</taxon>
        <taxon>Sphaeropleales</taxon>
        <taxon>Scenedesmaceae</taxon>
        <taxon>Tetradesmus</taxon>
    </lineage>
</organism>
<evidence type="ECO:0000256" key="6">
    <source>
        <dbReference type="ARBA" id="ARBA00022640"/>
    </source>
</evidence>
<keyword evidence="8" id="KW-0603">Photosystem I</keyword>
<dbReference type="OrthoDB" id="1904255at2759"/>
<dbReference type="PANTHER" id="PTHR34195:SF2">
    <property type="entry name" value="PHOTOSYSTEM I REACTION CENTER SUBUNIT PSAK, CHLOROPLASTIC"/>
    <property type="match status" value="1"/>
</dbReference>
<reference evidence="10 11" key="1">
    <citation type="submission" date="2016-10" db="EMBL/GenBank/DDBJ databases">
        <authorList>
            <person name="Cai Z."/>
        </authorList>
    </citation>
    <scope>NUCLEOTIDE SEQUENCE [LARGE SCALE GENOMIC DNA]</scope>
</reference>
<comment type="subcellular location">
    <subcellularLocation>
        <location evidence="1">Membrane</location>
        <topology evidence="1">Multi-pass membrane protein</topology>
    </subcellularLocation>
    <subcellularLocation>
        <location evidence="2">Plastid</location>
        <location evidence="2">Chloroplast</location>
    </subcellularLocation>
</comment>
<evidence type="ECO:0000256" key="8">
    <source>
        <dbReference type="ARBA" id="ARBA00022836"/>
    </source>
</evidence>
<dbReference type="Proteomes" id="UP000256970">
    <property type="component" value="Unassembled WGS sequence"/>
</dbReference>
<evidence type="ECO:0000313" key="10">
    <source>
        <dbReference type="EMBL" id="SZX74143.1"/>
    </source>
</evidence>
<evidence type="ECO:0000256" key="2">
    <source>
        <dbReference type="ARBA" id="ARBA00004229"/>
    </source>
</evidence>
<proteinExistence type="inferred from homology"/>
<dbReference type="GO" id="GO:0015979">
    <property type="term" value="P:photosynthesis"/>
    <property type="evidence" value="ECO:0007669"/>
    <property type="project" value="UniProtKB-KW"/>
</dbReference>
<keyword evidence="6" id="KW-0934">Plastid</keyword>
<comment type="similarity">
    <text evidence="3">Belongs to the PsaG/PsaK family.</text>
</comment>
<dbReference type="PANTHER" id="PTHR34195">
    <property type="entry name" value="PHOTOSYSTEM I REACTION CENTER SUBUNIT V, CHLOROPLASTIC-RELATED"/>
    <property type="match status" value="1"/>
</dbReference>